<sequence length="76" mass="8539">MTRSNSIDDVDVCRIVNRWVANHRNEQHAASVAGISRQALNAQRNGLKPFSDRVLAAAGLRRVVTVHYEFVEQSHV</sequence>
<name>A0A850PE79_9PROT</name>
<dbReference type="EMBL" id="JABXXR010000007">
    <property type="protein sequence ID" value="NVN39361.1"/>
    <property type="molecule type" value="Genomic_DNA"/>
</dbReference>
<dbReference type="Proteomes" id="UP000585665">
    <property type="component" value="Unassembled WGS sequence"/>
</dbReference>
<evidence type="ECO:0000313" key="1">
    <source>
        <dbReference type="EMBL" id="NVN39361.1"/>
    </source>
</evidence>
<accession>A0A850PE79</accession>
<keyword evidence="2" id="KW-1185">Reference proteome</keyword>
<protein>
    <submittedName>
        <fullName evidence="1">Uncharacterized protein</fullName>
    </submittedName>
</protein>
<reference evidence="1 2" key="1">
    <citation type="submission" date="2020-06" db="EMBL/GenBank/DDBJ databases">
        <title>Description of novel acetic acid bacteria.</title>
        <authorList>
            <person name="Sombolestani A."/>
        </authorList>
    </citation>
    <scope>NUCLEOTIDE SEQUENCE [LARGE SCALE GENOMIC DNA]</scope>
    <source>
        <strain evidence="1 2">LMG 27010</strain>
    </source>
</reference>
<proteinExistence type="predicted"/>
<evidence type="ECO:0000313" key="2">
    <source>
        <dbReference type="Proteomes" id="UP000585665"/>
    </source>
</evidence>
<dbReference type="AlphaFoldDB" id="A0A850PE79"/>
<comment type="caution">
    <text evidence="1">The sequence shown here is derived from an EMBL/GenBank/DDBJ whole genome shotgun (WGS) entry which is preliminary data.</text>
</comment>
<dbReference type="RefSeq" id="WP_176612380.1">
    <property type="nucleotide sequence ID" value="NZ_JABXXR010000007.1"/>
</dbReference>
<organism evidence="1 2">
    <name type="scientific">Ameyamaea chiangmaiensis</name>
    <dbReference type="NCBI Taxonomy" id="442969"/>
    <lineage>
        <taxon>Bacteria</taxon>
        <taxon>Pseudomonadati</taxon>
        <taxon>Pseudomonadota</taxon>
        <taxon>Alphaproteobacteria</taxon>
        <taxon>Acetobacterales</taxon>
        <taxon>Acetobacteraceae</taxon>
        <taxon>Ameyamaea</taxon>
    </lineage>
</organism>
<gene>
    <name evidence="1" type="ORF">HUK82_02110</name>
</gene>